<evidence type="ECO:0000313" key="2">
    <source>
        <dbReference type="EMBL" id="GFP36068.1"/>
    </source>
</evidence>
<dbReference type="AlphaFoldDB" id="A0A6V8PUH6"/>
<dbReference type="InterPro" id="IPR036652">
    <property type="entry name" value="YjeF_N_dom_sf"/>
</dbReference>
<organism evidence="2 3">
    <name type="scientific">Candidatus Hakubella thermalkaliphila</name>
    <dbReference type="NCBI Taxonomy" id="2754717"/>
    <lineage>
        <taxon>Bacteria</taxon>
        <taxon>Bacillati</taxon>
        <taxon>Actinomycetota</taxon>
        <taxon>Actinomycetota incertae sedis</taxon>
        <taxon>Candidatus Hakubellales</taxon>
        <taxon>Candidatus Hakubellaceae</taxon>
        <taxon>Candidatus Hakubella</taxon>
    </lineage>
</organism>
<dbReference type="PROSITE" id="PS51385">
    <property type="entry name" value="YJEF_N"/>
    <property type="match status" value="1"/>
</dbReference>
<reference evidence="2 3" key="1">
    <citation type="journal article" date="2020" name="Front. Microbiol.">
        <title>Single-cell genomics of novel Actinobacteria with the Wood-Ljungdahl pathway discovered in a serpentinizing system.</title>
        <authorList>
            <person name="Merino N."/>
            <person name="Kawai M."/>
            <person name="Boyd E.S."/>
            <person name="Colman D.R."/>
            <person name="McGlynn S.E."/>
            <person name="Nealson K.H."/>
            <person name="Kurokawa K."/>
            <person name="Hongoh Y."/>
        </authorList>
    </citation>
    <scope>NUCLEOTIDE SEQUENCE [LARGE SCALE GENOMIC DNA]</scope>
    <source>
        <strain evidence="2 3">S43</strain>
    </source>
</reference>
<name>A0A6V8PUH6_9ACTN</name>
<dbReference type="Gene3D" id="3.40.50.10260">
    <property type="entry name" value="YjeF N-terminal domain"/>
    <property type="match status" value="1"/>
</dbReference>
<dbReference type="Pfam" id="PF03853">
    <property type="entry name" value="YjeF_N"/>
    <property type="match status" value="1"/>
</dbReference>
<evidence type="ECO:0000313" key="3">
    <source>
        <dbReference type="Proteomes" id="UP000576480"/>
    </source>
</evidence>
<protein>
    <recommendedName>
        <fullName evidence="1">YjeF N-terminal domain-containing protein</fullName>
    </recommendedName>
</protein>
<gene>
    <name evidence="2" type="ORF">HKBW3S43_01855</name>
</gene>
<dbReference type="Proteomes" id="UP000576480">
    <property type="component" value="Unassembled WGS sequence"/>
</dbReference>
<feature type="non-terminal residue" evidence="2">
    <location>
        <position position="149"/>
    </location>
</feature>
<dbReference type="EMBL" id="BLSB01000385">
    <property type="protein sequence ID" value="GFP36068.1"/>
    <property type="molecule type" value="Genomic_DNA"/>
</dbReference>
<dbReference type="InterPro" id="IPR004443">
    <property type="entry name" value="YjeF_N_dom"/>
</dbReference>
<dbReference type="SUPFAM" id="SSF64153">
    <property type="entry name" value="YjeF N-terminal domain-like"/>
    <property type="match status" value="1"/>
</dbReference>
<accession>A0A6V8PUH6</accession>
<comment type="caution">
    <text evidence="2">The sequence shown here is derived from an EMBL/GenBank/DDBJ whole genome shotgun (WGS) entry which is preliminary data.</text>
</comment>
<feature type="domain" description="YjeF N-terminal" evidence="1">
    <location>
        <begin position="1"/>
        <end position="149"/>
    </location>
</feature>
<evidence type="ECO:0000259" key="1">
    <source>
        <dbReference type="PROSITE" id="PS51385"/>
    </source>
</evidence>
<proteinExistence type="predicted"/>
<sequence length="149" mass="16425">MERAGAGLVRVMERKFKPLYGKKALIICGRGNNGGEGLVIARHLFLQGVQVKSYLIGGQDGLKAEPAANLDRVKRMGLSPRGIKEDHDLQELKEEVESVDFLIDDIFGMGLNDEVRGIAQRVIEVINDVVYKKRAEPAHGGQTTAQRTE</sequence>